<proteinExistence type="predicted"/>
<name>A0ABQ2UMY9_9PSEU</name>
<evidence type="ECO:0000313" key="1">
    <source>
        <dbReference type="EMBL" id="GGU43310.1"/>
    </source>
</evidence>
<protein>
    <submittedName>
        <fullName evidence="1">Uncharacterized protein</fullName>
    </submittedName>
</protein>
<dbReference type="EMBL" id="BMRE01000016">
    <property type="protein sequence ID" value="GGU43310.1"/>
    <property type="molecule type" value="Genomic_DNA"/>
</dbReference>
<reference evidence="2" key="1">
    <citation type="journal article" date="2019" name="Int. J. Syst. Evol. Microbiol.">
        <title>The Global Catalogue of Microorganisms (GCM) 10K type strain sequencing project: providing services to taxonomists for standard genome sequencing and annotation.</title>
        <authorList>
            <consortium name="The Broad Institute Genomics Platform"/>
            <consortium name="The Broad Institute Genome Sequencing Center for Infectious Disease"/>
            <person name="Wu L."/>
            <person name="Ma J."/>
        </authorList>
    </citation>
    <scope>NUCLEOTIDE SEQUENCE [LARGE SCALE GENOMIC DNA]</scope>
    <source>
        <strain evidence="2">JCM 3296</strain>
    </source>
</reference>
<dbReference type="Proteomes" id="UP000649573">
    <property type="component" value="Unassembled WGS sequence"/>
</dbReference>
<sequence length="121" mass="13419">MFRMAEHSLVLTKWNPNVVRDRTVWLDDMLAAFTKSCAGHDDLSATIFGTQCPKARSARTAAVPHTWLDAETSTVDFAGPGLTLRTGPYNGRWIAEADALGGQGYRLPRRDASAWHRRHPA</sequence>
<gene>
    <name evidence="1" type="ORF">GCM10010178_39760</name>
</gene>
<organism evidence="1 2">
    <name type="scientific">Lentzea flava</name>
    <dbReference type="NCBI Taxonomy" id="103732"/>
    <lineage>
        <taxon>Bacteria</taxon>
        <taxon>Bacillati</taxon>
        <taxon>Actinomycetota</taxon>
        <taxon>Actinomycetes</taxon>
        <taxon>Pseudonocardiales</taxon>
        <taxon>Pseudonocardiaceae</taxon>
        <taxon>Lentzea</taxon>
    </lineage>
</organism>
<keyword evidence="2" id="KW-1185">Reference proteome</keyword>
<evidence type="ECO:0000313" key="2">
    <source>
        <dbReference type="Proteomes" id="UP000649573"/>
    </source>
</evidence>
<accession>A0ABQ2UMY9</accession>
<comment type="caution">
    <text evidence="1">The sequence shown here is derived from an EMBL/GenBank/DDBJ whole genome shotgun (WGS) entry which is preliminary data.</text>
</comment>